<proteinExistence type="predicted"/>
<dbReference type="InterPro" id="IPR011009">
    <property type="entry name" value="Kinase-like_dom_sf"/>
</dbReference>
<gene>
    <name evidence="2" type="ORF">BN1232_05769</name>
</gene>
<accession>A0A0E4H229</accession>
<feature type="domain" description="Aminoglycoside phosphotransferase" evidence="1">
    <location>
        <begin position="15"/>
        <end position="173"/>
    </location>
</feature>
<protein>
    <submittedName>
        <fullName evidence="2">Phosphotransferase enzyme family protein</fullName>
    </submittedName>
</protein>
<dbReference type="InterPro" id="IPR002575">
    <property type="entry name" value="Aminoglycoside_PTrfase"/>
</dbReference>
<dbReference type="STRING" id="141349.BN1232_05769"/>
<keyword evidence="2" id="KW-0808">Transferase</keyword>
<name>A0A0E4H229_MYCLN</name>
<dbReference type="Gene3D" id="3.90.1200.10">
    <property type="match status" value="1"/>
</dbReference>
<dbReference type="Proteomes" id="UP000199251">
    <property type="component" value="Unassembled WGS sequence"/>
</dbReference>
<dbReference type="Pfam" id="PF01636">
    <property type="entry name" value="APH"/>
    <property type="match status" value="1"/>
</dbReference>
<evidence type="ECO:0000259" key="1">
    <source>
        <dbReference type="Pfam" id="PF01636"/>
    </source>
</evidence>
<dbReference type="GO" id="GO:0016740">
    <property type="term" value="F:transferase activity"/>
    <property type="evidence" value="ECO:0007669"/>
    <property type="project" value="UniProtKB-KW"/>
</dbReference>
<organism evidence="2 3">
    <name type="scientific">Mycobacterium lentiflavum</name>
    <dbReference type="NCBI Taxonomy" id="141349"/>
    <lineage>
        <taxon>Bacteria</taxon>
        <taxon>Bacillati</taxon>
        <taxon>Actinomycetota</taxon>
        <taxon>Actinomycetes</taxon>
        <taxon>Mycobacteriales</taxon>
        <taxon>Mycobacteriaceae</taxon>
        <taxon>Mycobacterium</taxon>
        <taxon>Mycobacterium simiae complex</taxon>
    </lineage>
</organism>
<evidence type="ECO:0000313" key="2">
    <source>
        <dbReference type="EMBL" id="CQD22879.1"/>
    </source>
</evidence>
<dbReference type="SUPFAM" id="SSF56112">
    <property type="entry name" value="Protein kinase-like (PK-like)"/>
    <property type="match status" value="1"/>
</dbReference>
<dbReference type="AlphaFoldDB" id="A0A0E4H229"/>
<reference evidence="2 3" key="1">
    <citation type="submission" date="2015-03" db="EMBL/GenBank/DDBJ databases">
        <authorList>
            <person name="Urmite Genomes"/>
        </authorList>
    </citation>
    <scope>NUCLEOTIDE SEQUENCE [LARGE SCALE GENOMIC DNA]</scope>
    <source>
        <strain evidence="2 3">CSUR P1491</strain>
    </source>
</reference>
<dbReference type="EMBL" id="CTEE01000001">
    <property type="protein sequence ID" value="CQD22879.1"/>
    <property type="molecule type" value="Genomic_DNA"/>
</dbReference>
<evidence type="ECO:0000313" key="3">
    <source>
        <dbReference type="Proteomes" id="UP000199251"/>
    </source>
</evidence>
<sequence>MFVKGARLQGASPRDRERFEIERTILDLAADVAGTPTVIGCSACHWMLLATTWVDGEPLTELHPPSLLDTFANIVDEVSSCVQAPWATLPTLADVLRAKQPLIEHGLTWLESAAAEAGRNYLEAAPYQPGSLQHGGLWPDNLLCGPNQPAVVDWASSVWGPQSWDQATLVLLAGQSLAPEPASIDAPTGAIVVRAILAAHTITENSRRTPLLARELLADASTWRARYPCGKQPPDNLSGRR</sequence>